<reference evidence="1 2" key="1">
    <citation type="submission" date="2020-07" db="EMBL/GenBank/DDBJ databases">
        <title>Sequencing the genomes of 1000 actinobacteria strains.</title>
        <authorList>
            <person name="Klenk H.-P."/>
        </authorList>
    </citation>
    <scope>NUCLEOTIDE SEQUENCE [LARGE SCALE GENOMIC DNA]</scope>
    <source>
        <strain evidence="1 2">DSM 29531</strain>
    </source>
</reference>
<keyword evidence="2" id="KW-1185">Reference proteome</keyword>
<name>A0A853DC48_9MICO</name>
<dbReference type="InterPro" id="IPR019292">
    <property type="entry name" value="McrC"/>
</dbReference>
<gene>
    <name evidence="1" type="ORF">HNR15_002109</name>
</gene>
<accession>A0A853DC48</accession>
<dbReference type="Pfam" id="PF10117">
    <property type="entry name" value="McrBC"/>
    <property type="match status" value="1"/>
</dbReference>
<sequence>MRTVTLTEHSTSDPFPLGGTARERLFDLVAGRLEVQATADPGQVRLRSTSWVGAVHVPGLTVRVTPRAGMANLFTMFSAGIPGGTLGREEVGWEGGVDLVDGVAAFLLRAIDDCTRRGLLHGYLHREESLHVIRGRLLVGQVAVRPWAAARPPCGYDDFTVDVPENRMLRCALEQLLRWPALPPVLRRGATALAVRFDGVSPTVPDDHRGGVPITRLNEHYAAALDLAGQALEGVTISHREGEHRAHAFLIDLQDVFQRWVAAELQARLWPMLHVSERPAYSLDDDARLPVRPDLVVMRGARPALVLQARHRLVGASSALSQEVSALLLQAASLPVPTALLVYADAEHPPEPQMRIRGTGTRLLCLPLTLDATPDALSARLDEIAELVRVSALGPLPQRNRTQASAVVPTI</sequence>
<dbReference type="EMBL" id="JACCFW010000001">
    <property type="protein sequence ID" value="NYJ75146.1"/>
    <property type="molecule type" value="Genomic_DNA"/>
</dbReference>
<organism evidence="1 2">
    <name type="scientific">Allobranchiibius huperziae</name>
    <dbReference type="NCBI Taxonomy" id="1874116"/>
    <lineage>
        <taxon>Bacteria</taxon>
        <taxon>Bacillati</taxon>
        <taxon>Actinomycetota</taxon>
        <taxon>Actinomycetes</taxon>
        <taxon>Micrococcales</taxon>
        <taxon>Dermacoccaceae</taxon>
        <taxon>Allobranchiibius</taxon>
    </lineage>
</organism>
<proteinExistence type="predicted"/>
<dbReference type="PANTHER" id="PTHR38733">
    <property type="entry name" value="PROTEIN MCRC"/>
    <property type="match status" value="1"/>
</dbReference>
<comment type="caution">
    <text evidence="1">The sequence shown here is derived from an EMBL/GenBank/DDBJ whole genome shotgun (WGS) entry which is preliminary data.</text>
</comment>
<dbReference type="AlphaFoldDB" id="A0A853DC48"/>
<evidence type="ECO:0000313" key="2">
    <source>
        <dbReference type="Proteomes" id="UP000571817"/>
    </source>
</evidence>
<dbReference type="Proteomes" id="UP000571817">
    <property type="component" value="Unassembled WGS sequence"/>
</dbReference>
<dbReference type="RefSeq" id="WP_179481571.1">
    <property type="nucleotide sequence ID" value="NZ_JACCFW010000001.1"/>
</dbReference>
<evidence type="ECO:0000313" key="1">
    <source>
        <dbReference type="EMBL" id="NYJ75146.1"/>
    </source>
</evidence>
<protein>
    <submittedName>
        <fullName evidence="1">5-methylcytosine-specific restriction enzyme subunit McrC</fullName>
    </submittedName>
</protein>
<dbReference type="PANTHER" id="PTHR38733:SF1">
    <property type="entry name" value="TYPE IV METHYL-DIRECTED RESTRICTION ENZYME ECOKMCRBC"/>
    <property type="match status" value="1"/>
</dbReference>